<comment type="caution">
    <text evidence="1">The sequence shown here is derived from an EMBL/GenBank/DDBJ whole genome shotgun (WGS) entry which is preliminary data.</text>
</comment>
<reference evidence="2" key="1">
    <citation type="journal article" date="2019" name="Int. J. Syst. Evol. Microbiol.">
        <title>The Global Catalogue of Microorganisms (GCM) 10K type strain sequencing project: providing services to taxonomists for standard genome sequencing and annotation.</title>
        <authorList>
            <consortium name="The Broad Institute Genomics Platform"/>
            <consortium name="The Broad Institute Genome Sequencing Center for Infectious Disease"/>
            <person name="Wu L."/>
            <person name="Ma J."/>
        </authorList>
    </citation>
    <scope>NUCLEOTIDE SEQUENCE [LARGE SCALE GENOMIC DNA]</scope>
    <source>
        <strain evidence="2">JCM 18325</strain>
    </source>
</reference>
<accession>A0ABP9CKL2</accession>
<proteinExistence type="predicted"/>
<keyword evidence="2" id="KW-1185">Reference proteome</keyword>
<evidence type="ECO:0000313" key="2">
    <source>
        <dbReference type="Proteomes" id="UP001501433"/>
    </source>
</evidence>
<dbReference type="Proteomes" id="UP001501433">
    <property type="component" value="Unassembled WGS sequence"/>
</dbReference>
<organism evidence="1 2">
    <name type="scientific">Litoribaculum gwangyangense</name>
    <dbReference type="NCBI Taxonomy" id="1130722"/>
    <lineage>
        <taxon>Bacteria</taxon>
        <taxon>Pseudomonadati</taxon>
        <taxon>Bacteroidota</taxon>
        <taxon>Flavobacteriia</taxon>
        <taxon>Flavobacteriales</taxon>
        <taxon>Flavobacteriaceae</taxon>
        <taxon>Litoribaculum</taxon>
    </lineage>
</organism>
<dbReference type="EMBL" id="BAABJW010000002">
    <property type="protein sequence ID" value="GAA4809638.1"/>
    <property type="molecule type" value="Genomic_DNA"/>
</dbReference>
<name>A0ABP9CKL2_9FLAO</name>
<gene>
    <name evidence="1" type="ORF">GCM10023330_15710</name>
</gene>
<evidence type="ECO:0000313" key="1">
    <source>
        <dbReference type="EMBL" id="GAA4809638.1"/>
    </source>
</evidence>
<sequence>MLGCKDKSVTLKKGTGKPPFSVWEEIIDALEKSPDNLIGMRKNLVLQKDPKAIVEFVRNGFKLVPRTTDFLHDISRHSQYGIHAAMRSGLSTPREKAEILKDMLVEAGFEANVVVEQTQITIDEAKAIVFNSDSPIFNPPISDKKIKEWHKTLELESEGTHFNEIPNAITQANQFADSLLNQLDEKYIRNSPVHFRFDAANIPSVVFKENGEEKYAHIFDPKVPYGSLHPTNKNQSFKEAPALNSIKDDDITITLSCRNALDNWNETELIKGSWKASQLIGNQVKLQFLNNMSLNDMATQSISQISSFTPCLALQDLYKDTKNLEEHSFLGEPITLEGERLLQNSNFVQNVDNTEKGNPKDVVSLDANIEPKAFPKVRVTLFPKDSNGNIVENLGAKNFKITDNGRVVTGWLQQNKIVPRVLLMYDTSLSMPEAYRGEGVRIFLNNLQESIKRVYPTALIQLQETGSDIFTSLLKAKQTDNDLILYATDGDCFDEYDSAFQPIYDSGPPAIFLDVRPNGYMYNRLSASMEIHSIPADDQNKTIEAVKTHLSAMTFAPYVLTYHSFEEKKKHQVKVELLETNKSVTQNFEFPAYNDFSTANRIIGLYLEVKIGSKTPIRRVLAGWDNIINRDFKPNRSMTEEVHDMLLGSVDLCFEREGPTLSLQLTEYLRAIMSHRQWHEAVQDGNFETALEQLNKGTFSYPSHFLSMMQPLPNGINNQSATYPEGYRIGVLKIKPALHGKSSDVSFDYLPTSNYMTITKDGVGAFSETIRKTASLALLEHQVFETSAWSSLKNKTLAFNRESSNDERYSTKSLGEKNNYFRLRVFAGSTLKFFDSSTESMAYWMINPTSGELYGVLPDQTGGGQKSTYQQLQELEEVMKGYKDIMAKMGLGLGVTGIGTMPLGIVATYSMTLVKLYALASQALILMNTTGMSEDITLALQELACNVYKEILYDSLYSLGSAMGTIENLIASLGGDFNFFKC</sequence>
<evidence type="ECO:0008006" key="3">
    <source>
        <dbReference type="Google" id="ProtNLM"/>
    </source>
</evidence>
<protein>
    <recommendedName>
        <fullName evidence="3">VWFA domain-containing protein</fullName>
    </recommendedName>
</protein>